<dbReference type="EMBL" id="JBHRSV010000001">
    <property type="protein sequence ID" value="MFC2924992.1"/>
    <property type="molecule type" value="Genomic_DNA"/>
</dbReference>
<name>A0ABV6ZU84_9PROT</name>
<organism evidence="2 3">
    <name type="scientific">Hyphobacterium vulgare</name>
    <dbReference type="NCBI Taxonomy" id="1736751"/>
    <lineage>
        <taxon>Bacteria</taxon>
        <taxon>Pseudomonadati</taxon>
        <taxon>Pseudomonadota</taxon>
        <taxon>Alphaproteobacteria</taxon>
        <taxon>Maricaulales</taxon>
        <taxon>Maricaulaceae</taxon>
        <taxon>Hyphobacterium</taxon>
    </lineage>
</organism>
<protein>
    <recommendedName>
        <fullName evidence="4">Terminase</fullName>
    </recommendedName>
</protein>
<dbReference type="RefSeq" id="WP_343163875.1">
    <property type="nucleotide sequence ID" value="NZ_JBHRSV010000001.1"/>
</dbReference>
<gene>
    <name evidence="2" type="ORF">ACFOOR_02615</name>
</gene>
<proteinExistence type="predicted"/>
<dbReference type="InterPro" id="IPR027417">
    <property type="entry name" value="P-loop_NTPase"/>
</dbReference>
<sequence>MPFKLWPKQKEFLRWLEQRVEANEEGLLEKSRDVGATYLCALFALHRWMFHPGFKTTFGSRKVDYVDKKDNPDSIFAKLRIMLRRQPPELLPKGFNPAQHDNYMRLVNPETETVISGEGGEDMGRGGRSSLYVMDEAAFVPNAETVEKALSGNTDCVLWVSSVNGMGNLFARKRHRILASRQVFRLHWRDDPRKTEEWARAKEASFSDPTTWASEYDIDYSASVEGICIPAAWVESAKRLAVLEPGLKASAKTVLGLDVGAGKAKSVAIPRSGPVVNVPRSRRDPDTTETAHWALEIAKELNAGQLSFDAPGVGAGVSSTLTKNPADGLTVVPVNTGVPPSDRKWPDGRTSEETFGNLKAEIWWLCRTALQRTHEHVQFLEGKETGRKHPLSDLLALPSGDRESDELCLQLSLVKWERNERGKIMIEKKSSLERRGIASPDYADSLMLTFVDPPAEPEPFRWHVA</sequence>
<dbReference type="Gene3D" id="3.30.420.240">
    <property type="match status" value="1"/>
</dbReference>
<accession>A0ABV6ZU84</accession>
<evidence type="ECO:0008006" key="4">
    <source>
        <dbReference type="Google" id="ProtNLM"/>
    </source>
</evidence>
<dbReference type="Gene3D" id="3.40.50.300">
    <property type="entry name" value="P-loop containing nucleotide triphosphate hydrolases"/>
    <property type="match status" value="1"/>
</dbReference>
<comment type="caution">
    <text evidence="2">The sequence shown here is derived from an EMBL/GenBank/DDBJ whole genome shotgun (WGS) entry which is preliminary data.</text>
</comment>
<feature type="region of interest" description="Disordered" evidence="1">
    <location>
        <begin position="331"/>
        <end position="351"/>
    </location>
</feature>
<evidence type="ECO:0000313" key="3">
    <source>
        <dbReference type="Proteomes" id="UP001595379"/>
    </source>
</evidence>
<reference evidence="3" key="1">
    <citation type="journal article" date="2019" name="Int. J. Syst. Evol. Microbiol.">
        <title>The Global Catalogue of Microorganisms (GCM) 10K type strain sequencing project: providing services to taxonomists for standard genome sequencing and annotation.</title>
        <authorList>
            <consortium name="The Broad Institute Genomics Platform"/>
            <consortium name="The Broad Institute Genome Sequencing Center for Infectious Disease"/>
            <person name="Wu L."/>
            <person name="Ma J."/>
        </authorList>
    </citation>
    <scope>NUCLEOTIDE SEQUENCE [LARGE SCALE GENOMIC DNA]</scope>
    <source>
        <strain evidence="3">KCTC 52487</strain>
    </source>
</reference>
<evidence type="ECO:0000313" key="2">
    <source>
        <dbReference type="EMBL" id="MFC2924992.1"/>
    </source>
</evidence>
<feature type="compositionally biased region" description="Basic and acidic residues" evidence="1">
    <location>
        <begin position="341"/>
        <end position="351"/>
    </location>
</feature>
<dbReference type="Proteomes" id="UP001595379">
    <property type="component" value="Unassembled WGS sequence"/>
</dbReference>
<keyword evidence="3" id="KW-1185">Reference proteome</keyword>
<evidence type="ECO:0000256" key="1">
    <source>
        <dbReference type="SAM" id="MobiDB-lite"/>
    </source>
</evidence>